<gene>
    <name evidence="5" type="ORF">FN846DRAFT_963285</name>
    <name evidence="4" type="ORF">FN846DRAFT_979838</name>
</gene>
<comment type="caution">
    <text evidence="4">The sequence shown here is derived from an EMBL/GenBank/DDBJ whole genome shotgun (WGS) entry which is preliminary data.</text>
</comment>
<dbReference type="PANTHER" id="PTHR24188:SF29">
    <property type="entry name" value="GH09064P"/>
    <property type="match status" value="1"/>
</dbReference>
<feature type="non-terminal residue" evidence="4">
    <location>
        <position position="96"/>
    </location>
</feature>
<dbReference type="EMBL" id="VXIS01000193">
    <property type="protein sequence ID" value="KAA8897772.1"/>
    <property type="molecule type" value="Genomic_DNA"/>
</dbReference>
<organism evidence="4 6">
    <name type="scientific">Sphaerosporella brunnea</name>
    <dbReference type="NCBI Taxonomy" id="1250544"/>
    <lineage>
        <taxon>Eukaryota</taxon>
        <taxon>Fungi</taxon>
        <taxon>Dikarya</taxon>
        <taxon>Ascomycota</taxon>
        <taxon>Pezizomycotina</taxon>
        <taxon>Pezizomycetes</taxon>
        <taxon>Pezizales</taxon>
        <taxon>Pyronemataceae</taxon>
        <taxon>Sphaerosporella</taxon>
    </lineage>
</organism>
<evidence type="ECO:0000313" key="5">
    <source>
        <dbReference type="EMBL" id="KAA8897772.1"/>
    </source>
</evidence>
<dbReference type="InParanoid" id="A0A5J5ED07"/>
<accession>A0A5J5ED07</accession>
<keyword evidence="6" id="KW-1185">Reference proteome</keyword>
<dbReference type="Gene3D" id="1.25.40.20">
    <property type="entry name" value="Ankyrin repeat-containing domain"/>
    <property type="match status" value="1"/>
</dbReference>
<dbReference type="Pfam" id="PF12796">
    <property type="entry name" value="Ank_2"/>
    <property type="match status" value="1"/>
</dbReference>
<protein>
    <submittedName>
        <fullName evidence="4">Ankyrin repeat-containing domain protein</fullName>
    </submittedName>
</protein>
<dbReference type="InterPro" id="IPR002110">
    <property type="entry name" value="Ankyrin_rpt"/>
</dbReference>
<dbReference type="PROSITE" id="PS50088">
    <property type="entry name" value="ANK_REPEAT"/>
    <property type="match status" value="2"/>
</dbReference>
<dbReference type="EMBL" id="VXIS01000476">
    <property type="protein sequence ID" value="KAA8893234.1"/>
    <property type="molecule type" value="Genomic_DNA"/>
</dbReference>
<keyword evidence="1" id="KW-0677">Repeat</keyword>
<dbReference type="OrthoDB" id="341259at2759"/>
<dbReference type="Proteomes" id="UP000326924">
    <property type="component" value="Unassembled WGS sequence"/>
</dbReference>
<dbReference type="SUPFAM" id="SSF48403">
    <property type="entry name" value="Ankyrin repeat"/>
    <property type="match status" value="1"/>
</dbReference>
<evidence type="ECO:0000313" key="4">
    <source>
        <dbReference type="EMBL" id="KAA8893234.1"/>
    </source>
</evidence>
<feature type="repeat" description="ANK" evidence="3">
    <location>
        <begin position="44"/>
        <end position="76"/>
    </location>
</feature>
<name>A0A5J5ED07_9PEZI</name>
<dbReference type="SMART" id="SM00248">
    <property type="entry name" value="ANK"/>
    <property type="match status" value="2"/>
</dbReference>
<reference evidence="4 6" key="1">
    <citation type="submission" date="2019-09" db="EMBL/GenBank/DDBJ databases">
        <title>Draft genome of the ectomycorrhizal ascomycete Sphaerosporella brunnea.</title>
        <authorList>
            <consortium name="DOE Joint Genome Institute"/>
            <person name="Benucci G.M."/>
            <person name="Marozzi G."/>
            <person name="Antonielli L."/>
            <person name="Sanchez S."/>
            <person name="Marco P."/>
            <person name="Wang X."/>
            <person name="Falini L.B."/>
            <person name="Barry K."/>
            <person name="Haridas S."/>
            <person name="Lipzen A."/>
            <person name="Labutti K."/>
            <person name="Grigoriev I.V."/>
            <person name="Murat C."/>
            <person name="Martin F."/>
            <person name="Albertini E."/>
            <person name="Donnini D."/>
            <person name="Bonito G."/>
        </authorList>
    </citation>
    <scope>NUCLEOTIDE SEQUENCE [LARGE SCALE GENOMIC DNA]</scope>
    <source>
        <strain evidence="4 6">Sb_GMNB300</strain>
    </source>
</reference>
<keyword evidence="2 3" id="KW-0040">ANK repeat</keyword>
<evidence type="ECO:0000256" key="3">
    <source>
        <dbReference type="PROSITE-ProRule" id="PRU00023"/>
    </source>
</evidence>
<dbReference type="PROSITE" id="PS50297">
    <property type="entry name" value="ANK_REP_REGION"/>
    <property type="match status" value="2"/>
</dbReference>
<dbReference type="PANTHER" id="PTHR24188">
    <property type="entry name" value="ANKYRIN REPEAT PROTEIN"/>
    <property type="match status" value="1"/>
</dbReference>
<proteinExistence type="predicted"/>
<dbReference type="AlphaFoldDB" id="A0A5J5ED07"/>
<evidence type="ECO:0000313" key="6">
    <source>
        <dbReference type="Proteomes" id="UP000326924"/>
    </source>
</evidence>
<evidence type="ECO:0000256" key="2">
    <source>
        <dbReference type="ARBA" id="ARBA00023043"/>
    </source>
</evidence>
<evidence type="ECO:0000256" key="1">
    <source>
        <dbReference type="ARBA" id="ARBA00022737"/>
    </source>
</evidence>
<dbReference type="InterPro" id="IPR036770">
    <property type="entry name" value="Ankyrin_rpt-contain_sf"/>
</dbReference>
<sequence>MGVDKEAKDSEGLTALHRAAIRGFDSIVRMFIEMGVDKEAKDNEGSTALHWAALNGHDSTVRVLIELGVDKKVVLKLRRGIDYGADRASLRVLRLL</sequence>
<feature type="repeat" description="ANK" evidence="3">
    <location>
        <begin position="11"/>
        <end position="43"/>
    </location>
</feature>